<keyword evidence="1" id="KW-0472">Membrane</keyword>
<evidence type="ECO:0000313" key="2">
    <source>
        <dbReference type="EMBL" id="EST29668.1"/>
    </source>
</evidence>
<feature type="transmembrane region" description="Helical" evidence="1">
    <location>
        <begin position="42"/>
        <end position="67"/>
    </location>
</feature>
<sequence length="119" mass="12869">MFVALLPVVVPALGGLSPVLFTFYGAAFHVRAEEMDVAEVWQFLASVYVLGISAALTLVLLACWGYVGPLFCHRTLRLLLPIAASTSLCHSDRPPGRTAALRASIGPQAGVRHVRRGRW</sequence>
<reference evidence="2 3" key="1">
    <citation type="journal article" date="2014" name="Genome Announc.">
        <title>Draft Genome Sequence of Streptomyces roseochromogenes subsp. oscitans DS 12.976, Producer of the Aminocoumarin Antibiotic Clorobiocin.</title>
        <authorList>
            <person name="Ruckert C."/>
            <person name="Kalinowski J."/>
            <person name="Heide L."/>
            <person name="Apel A.K."/>
        </authorList>
    </citation>
    <scope>NUCLEOTIDE SEQUENCE [LARGE SCALE GENOMIC DNA]</scope>
    <source>
        <strain evidence="2 3">DS 12.976</strain>
    </source>
</reference>
<dbReference type="Proteomes" id="UP000017984">
    <property type="component" value="Chromosome"/>
</dbReference>
<keyword evidence="3" id="KW-1185">Reference proteome</keyword>
<name>V6KCB7_STRRC</name>
<evidence type="ECO:0000256" key="1">
    <source>
        <dbReference type="SAM" id="Phobius"/>
    </source>
</evidence>
<keyword evidence="1" id="KW-0812">Transmembrane</keyword>
<proteinExistence type="predicted"/>
<comment type="caution">
    <text evidence="2">The sequence shown here is derived from an EMBL/GenBank/DDBJ whole genome shotgun (WGS) entry which is preliminary data.</text>
</comment>
<keyword evidence="1" id="KW-1133">Transmembrane helix</keyword>
<evidence type="ECO:0000313" key="3">
    <source>
        <dbReference type="Proteomes" id="UP000017984"/>
    </source>
</evidence>
<dbReference type="HOGENOM" id="CLU_2060151_0_0_11"/>
<gene>
    <name evidence="2" type="ORF">M878_20270</name>
</gene>
<protein>
    <submittedName>
        <fullName evidence="2">Uncharacterized protein</fullName>
    </submittedName>
</protein>
<dbReference type="EMBL" id="AWQX01000174">
    <property type="protein sequence ID" value="EST29668.1"/>
    <property type="molecule type" value="Genomic_DNA"/>
</dbReference>
<dbReference type="PATRIC" id="fig|1352936.5.peg.4246"/>
<dbReference type="AlphaFoldDB" id="V6KCB7"/>
<accession>V6KCB7</accession>
<organism evidence="2 3">
    <name type="scientific">Streptomyces roseochromogenus subsp. oscitans DS 12.976</name>
    <dbReference type="NCBI Taxonomy" id="1352936"/>
    <lineage>
        <taxon>Bacteria</taxon>
        <taxon>Bacillati</taxon>
        <taxon>Actinomycetota</taxon>
        <taxon>Actinomycetes</taxon>
        <taxon>Kitasatosporales</taxon>
        <taxon>Streptomycetaceae</taxon>
        <taxon>Streptomyces</taxon>
    </lineage>
</organism>